<protein>
    <submittedName>
        <fullName evidence="1">Uncharacterized protein</fullName>
    </submittedName>
</protein>
<dbReference type="RefSeq" id="WP_237445389.1">
    <property type="nucleotide sequence ID" value="NZ_CAKLPX010000003.1"/>
</dbReference>
<proteinExistence type="predicted"/>
<evidence type="ECO:0000313" key="2">
    <source>
        <dbReference type="Proteomes" id="UP000838100"/>
    </source>
</evidence>
<dbReference type="NCBIfam" id="NF045613">
    <property type="entry name" value="PA1571_fam"/>
    <property type="match status" value="1"/>
</dbReference>
<dbReference type="EMBL" id="CAKLPX010000003">
    <property type="protein sequence ID" value="CAH0992711.1"/>
    <property type="molecule type" value="Genomic_DNA"/>
</dbReference>
<reference evidence="1" key="1">
    <citation type="submission" date="2021-12" db="EMBL/GenBank/DDBJ databases">
        <authorList>
            <person name="Rodrigo-Torres L."/>
            <person name="Arahal R. D."/>
            <person name="Lucena T."/>
        </authorList>
    </citation>
    <scope>NUCLEOTIDE SEQUENCE</scope>
    <source>
        <strain evidence="1">CECT 8267</strain>
    </source>
</reference>
<keyword evidence="2" id="KW-1185">Reference proteome</keyword>
<dbReference type="Proteomes" id="UP000838100">
    <property type="component" value="Unassembled WGS sequence"/>
</dbReference>
<gene>
    <name evidence="1" type="ORF">SIN8267_02844</name>
</gene>
<name>A0ABM9AHK9_9GAMM</name>
<comment type="caution">
    <text evidence="1">The sequence shown here is derived from an EMBL/GenBank/DDBJ whole genome shotgun (WGS) entry which is preliminary data.</text>
</comment>
<accession>A0ABM9AHK9</accession>
<sequence length="81" mass="9375">MDSNNSPQTDYTRLEDSVLHRAAVIDQYGTEVEITPTMIDHACETMVLKQLKIDEAKAKPAITAERLFNFSRRFFHRFSRA</sequence>
<evidence type="ECO:0000313" key="1">
    <source>
        <dbReference type="EMBL" id="CAH0992711.1"/>
    </source>
</evidence>
<dbReference type="InterPro" id="IPR054635">
    <property type="entry name" value="PA1571-like"/>
</dbReference>
<organism evidence="1 2">
    <name type="scientific">Sinobacterium norvegicum</name>
    <dbReference type="NCBI Taxonomy" id="1641715"/>
    <lineage>
        <taxon>Bacteria</taxon>
        <taxon>Pseudomonadati</taxon>
        <taxon>Pseudomonadota</taxon>
        <taxon>Gammaproteobacteria</taxon>
        <taxon>Cellvibrionales</taxon>
        <taxon>Spongiibacteraceae</taxon>
        <taxon>Sinobacterium</taxon>
    </lineage>
</organism>